<dbReference type="Proteomes" id="UP000887226">
    <property type="component" value="Unassembled WGS sequence"/>
</dbReference>
<reference evidence="1" key="1">
    <citation type="journal article" date="2021" name="IMA Fungus">
        <title>Genomic characterization of three marine fungi, including Emericellopsis atlantica sp. nov. with signatures of a generalist lifestyle and marine biomass degradation.</title>
        <authorList>
            <person name="Hagestad O.C."/>
            <person name="Hou L."/>
            <person name="Andersen J.H."/>
            <person name="Hansen E.H."/>
            <person name="Altermark B."/>
            <person name="Li C."/>
            <person name="Kuhnert E."/>
            <person name="Cox R.J."/>
            <person name="Crous P.W."/>
            <person name="Spatafora J.W."/>
            <person name="Lail K."/>
            <person name="Amirebrahimi M."/>
            <person name="Lipzen A."/>
            <person name="Pangilinan J."/>
            <person name="Andreopoulos W."/>
            <person name="Hayes R.D."/>
            <person name="Ng V."/>
            <person name="Grigoriev I.V."/>
            <person name="Jackson S.A."/>
            <person name="Sutton T.D.S."/>
            <person name="Dobson A.D.W."/>
            <person name="Rama T."/>
        </authorList>
    </citation>
    <scope>NUCLEOTIDE SEQUENCE</scope>
    <source>
        <strain evidence="1">TRa3180A</strain>
    </source>
</reference>
<feature type="non-terminal residue" evidence="1">
    <location>
        <position position="1"/>
    </location>
</feature>
<name>A0A9P8CCI7_9HELO</name>
<organism evidence="1 2">
    <name type="scientific">Calycina marina</name>
    <dbReference type="NCBI Taxonomy" id="1763456"/>
    <lineage>
        <taxon>Eukaryota</taxon>
        <taxon>Fungi</taxon>
        <taxon>Dikarya</taxon>
        <taxon>Ascomycota</taxon>
        <taxon>Pezizomycotina</taxon>
        <taxon>Leotiomycetes</taxon>
        <taxon>Helotiales</taxon>
        <taxon>Pezizellaceae</taxon>
        <taxon>Calycina</taxon>
    </lineage>
</organism>
<sequence>PQFQVVKIFPKRGYLCLHRFAKPAAFTCNRYSLGKTSRLVGFAKDKWDEPMCNGCYG</sequence>
<feature type="non-terminal residue" evidence="1">
    <location>
        <position position="57"/>
    </location>
</feature>
<dbReference type="AlphaFoldDB" id="A0A9P8CCI7"/>
<dbReference type="EMBL" id="MU254497">
    <property type="protein sequence ID" value="KAG9240301.1"/>
    <property type="molecule type" value="Genomic_DNA"/>
</dbReference>
<proteinExistence type="predicted"/>
<evidence type="ECO:0000313" key="2">
    <source>
        <dbReference type="Proteomes" id="UP000887226"/>
    </source>
</evidence>
<dbReference type="OrthoDB" id="3776781at2759"/>
<gene>
    <name evidence="1" type="ORF">BJ878DRAFT_388977</name>
</gene>
<accession>A0A9P8CCI7</accession>
<keyword evidence="2" id="KW-1185">Reference proteome</keyword>
<comment type="caution">
    <text evidence="1">The sequence shown here is derived from an EMBL/GenBank/DDBJ whole genome shotgun (WGS) entry which is preliminary data.</text>
</comment>
<protein>
    <submittedName>
        <fullName evidence="1">Uncharacterized protein</fullName>
    </submittedName>
</protein>
<evidence type="ECO:0000313" key="1">
    <source>
        <dbReference type="EMBL" id="KAG9240301.1"/>
    </source>
</evidence>